<evidence type="ECO:0000256" key="1">
    <source>
        <dbReference type="SAM" id="MobiDB-lite"/>
    </source>
</evidence>
<name>A0A0H3ART4_BRUO2</name>
<gene>
    <name evidence="2" type="ordered locus">BOV_A0176</name>
</gene>
<accession>A0A0H3ART4</accession>
<dbReference type="AlphaFoldDB" id="A0A0H3ART4"/>
<dbReference type="Proteomes" id="UP000006383">
    <property type="component" value="Chromosome II"/>
</dbReference>
<dbReference type="HOGENOM" id="CLU_3395483_0_0_5"/>
<proteinExistence type="predicted"/>
<sequence length="31" mass="3338">MPAPQSGAGAAWTSKKSMPPQDRRESLPHCD</sequence>
<keyword evidence="3" id="KW-1185">Reference proteome</keyword>
<evidence type="ECO:0000313" key="3">
    <source>
        <dbReference type="Proteomes" id="UP000006383"/>
    </source>
</evidence>
<protein>
    <submittedName>
        <fullName evidence="2">Uncharacterized protein</fullName>
    </submittedName>
</protein>
<evidence type="ECO:0000313" key="2">
    <source>
        <dbReference type="EMBL" id="ABQ62445.1"/>
    </source>
</evidence>
<feature type="region of interest" description="Disordered" evidence="1">
    <location>
        <begin position="1"/>
        <end position="31"/>
    </location>
</feature>
<dbReference type="EMBL" id="CP000709">
    <property type="protein sequence ID" value="ABQ62445.1"/>
    <property type="molecule type" value="Genomic_DNA"/>
</dbReference>
<dbReference type="KEGG" id="bov:BOV_A0176"/>
<reference evidence="3" key="1">
    <citation type="journal article" date="2009" name="PLoS ONE">
        <title>Genome degradation in Brucella ovis corresponds with narrowing of its host range and tissue tropism.</title>
        <authorList>
            <person name="Tsolis R.M."/>
            <person name="Seshadri R."/>
            <person name="Santos R.L."/>
            <person name="Sangari F.J."/>
            <person name="Lobo J.M."/>
            <person name="de Jong M.F."/>
            <person name="Ren Q."/>
            <person name="Myers G."/>
            <person name="Brinkac L.M."/>
            <person name="Nelson W.C."/>
            <person name="Deboy R.T."/>
            <person name="Angiuoli S."/>
            <person name="Khouri H."/>
            <person name="Dimitrov G."/>
            <person name="Robinson J.R."/>
            <person name="Mulligan S."/>
            <person name="Walker R.L."/>
            <person name="Elzer P.E."/>
            <person name="Hassan K.A."/>
            <person name="Paulsen I.T."/>
        </authorList>
    </citation>
    <scope>NUCLEOTIDE SEQUENCE [LARGE SCALE GENOMIC DNA]</scope>
    <source>
        <strain evidence="3">ATCC 25840 / 63/290 / NCTC 10512</strain>
    </source>
</reference>
<organism evidence="2 3">
    <name type="scientific">Brucella ovis (strain ATCC 25840 / 63/290 / NCTC 10512)</name>
    <dbReference type="NCBI Taxonomy" id="444178"/>
    <lineage>
        <taxon>Bacteria</taxon>
        <taxon>Pseudomonadati</taxon>
        <taxon>Pseudomonadota</taxon>
        <taxon>Alphaproteobacteria</taxon>
        <taxon>Hyphomicrobiales</taxon>
        <taxon>Brucellaceae</taxon>
        <taxon>Brucella/Ochrobactrum group</taxon>
        <taxon>Brucella</taxon>
    </lineage>
</organism>
<feature type="compositionally biased region" description="Basic and acidic residues" evidence="1">
    <location>
        <begin position="21"/>
        <end position="31"/>
    </location>
</feature>